<sequence length="35" mass="3959">DLKNLLRNIPSAKSDVFFDDTGVQIFLHVKKIGND</sequence>
<feature type="non-terminal residue" evidence="1">
    <location>
        <position position="1"/>
    </location>
</feature>
<dbReference type="AlphaFoldDB" id="X0VXW5"/>
<protein>
    <submittedName>
        <fullName evidence="1">Uncharacterized protein</fullName>
    </submittedName>
</protein>
<name>X0VXW5_9ZZZZ</name>
<gene>
    <name evidence="1" type="ORF">S01H1_50708</name>
</gene>
<evidence type="ECO:0000313" key="1">
    <source>
        <dbReference type="EMBL" id="GAG17283.1"/>
    </source>
</evidence>
<accession>X0VXW5</accession>
<organism evidence="1">
    <name type="scientific">marine sediment metagenome</name>
    <dbReference type="NCBI Taxonomy" id="412755"/>
    <lineage>
        <taxon>unclassified sequences</taxon>
        <taxon>metagenomes</taxon>
        <taxon>ecological metagenomes</taxon>
    </lineage>
</organism>
<reference evidence="1" key="1">
    <citation type="journal article" date="2014" name="Front. Microbiol.">
        <title>High frequency of phylogenetically diverse reductive dehalogenase-homologous genes in deep subseafloor sedimentary metagenomes.</title>
        <authorList>
            <person name="Kawai M."/>
            <person name="Futagami T."/>
            <person name="Toyoda A."/>
            <person name="Takaki Y."/>
            <person name="Nishi S."/>
            <person name="Hori S."/>
            <person name="Arai W."/>
            <person name="Tsubouchi T."/>
            <person name="Morono Y."/>
            <person name="Uchiyama I."/>
            <person name="Ito T."/>
            <person name="Fujiyama A."/>
            <person name="Inagaki F."/>
            <person name="Takami H."/>
        </authorList>
    </citation>
    <scope>NUCLEOTIDE SEQUENCE</scope>
    <source>
        <strain evidence="1">Expedition CK06-06</strain>
    </source>
</reference>
<dbReference type="EMBL" id="BARS01032680">
    <property type="protein sequence ID" value="GAG17283.1"/>
    <property type="molecule type" value="Genomic_DNA"/>
</dbReference>
<comment type="caution">
    <text evidence="1">The sequence shown here is derived from an EMBL/GenBank/DDBJ whole genome shotgun (WGS) entry which is preliminary data.</text>
</comment>
<proteinExistence type="predicted"/>